<dbReference type="InterPro" id="IPR058292">
    <property type="entry name" value="DUF7986"/>
</dbReference>
<dbReference type="Proteomes" id="UP000603434">
    <property type="component" value="Unassembled WGS sequence"/>
</dbReference>
<name>A0A8J6TK83_9BACT</name>
<dbReference type="Gene3D" id="3.10.450.50">
    <property type="match status" value="1"/>
</dbReference>
<feature type="domain" description="DUF6398" evidence="2">
    <location>
        <begin position="498"/>
        <end position="602"/>
    </location>
</feature>
<dbReference type="AlphaFoldDB" id="A0A8J6TK83"/>
<dbReference type="SUPFAM" id="SSF103642">
    <property type="entry name" value="Sec-C motif"/>
    <property type="match status" value="1"/>
</dbReference>
<protein>
    <submittedName>
        <fullName evidence="3">SEC-C domain-containing protein</fullName>
    </submittedName>
</protein>
<dbReference type="Pfam" id="PF25948">
    <property type="entry name" value="DUF7986"/>
    <property type="match status" value="1"/>
</dbReference>
<evidence type="ECO:0000313" key="4">
    <source>
        <dbReference type="Proteomes" id="UP000603434"/>
    </source>
</evidence>
<feature type="region of interest" description="Disordered" evidence="1">
    <location>
        <begin position="639"/>
        <end position="684"/>
    </location>
</feature>
<gene>
    <name evidence="3" type="ORF">H8E23_17525</name>
</gene>
<feature type="compositionally biased region" description="Basic and acidic residues" evidence="1">
    <location>
        <begin position="658"/>
        <end position="684"/>
    </location>
</feature>
<dbReference type="InterPro" id="IPR004027">
    <property type="entry name" value="SEC_C_motif"/>
</dbReference>
<dbReference type="EMBL" id="JACNJH010000269">
    <property type="protein sequence ID" value="MBC8363187.1"/>
    <property type="molecule type" value="Genomic_DNA"/>
</dbReference>
<comment type="caution">
    <text evidence="3">The sequence shown here is derived from an EMBL/GenBank/DDBJ whole genome shotgun (WGS) entry which is preliminary data.</text>
</comment>
<organism evidence="3 4">
    <name type="scientific">Candidatus Desulfatibia profunda</name>
    <dbReference type="NCBI Taxonomy" id="2841695"/>
    <lineage>
        <taxon>Bacteria</taxon>
        <taxon>Pseudomonadati</taxon>
        <taxon>Thermodesulfobacteriota</taxon>
        <taxon>Desulfobacteria</taxon>
        <taxon>Desulfobacterales</taxon>
        <taxon>Desulfobacterales incertae sedis</taxon>
        <taxon>Candidatus Desulfatibia</taxon>
    </lineage>
</organism>
<reference evidence="3 4" key="1">
    <citation type="submission" date="2020-08" db="EMBL/GenBank/DDBJ databases">
        <title>Bridging the membrane lipid divide: bacteria of the FCB group superphylum have the potential to synthesize archaeal ether lipids.</title>
        <authorList>
            <person name="Villanueva L."/>
            <person name="Von Meijenfeldt F.A.B."/>
            <person name="Westbye A.B."/>
            <person name="Yadav S."/>
            <person name="Hopmans E.C."/>
            <person name="Dutilh B.E."/>
            <person name="Sinninghe Damste J.S."/>
        </authorList>
    </citation>
    <scope>NUCLEOTIDE SEQUENCE [LARGE SCALE GENOMIC DNA]</scope>
    <source>
        <strain evidence="3">NIOZ-UU30</strain>
    </source>
</reference>
<feature type="compositionally biased region" description="Basic and acidic residues" evidence="1">
    <location>
        <begin position="640"/>
        <end position="651"/>
    </location>
</feature>
<accession>A0A8J6TK83</accession>
<proteinExistence type="predicted"/>
<evidence type="ECO:0000256" key="1">
    <source>
        <dbReference type="SAM" id="MobiDB-lite"/>
    </source>
</evidence>
<evidence type="ECO:0000313" key="3">
    <source>
        <dbReference type="EMBL" id="MBC8363187.1"/>
    </source>
</evidence>
<evidence type="ECO:0000259" key="2">
    <source>
        <dbReference type="Pfam" id="PF19935"/>
    </source>
</evidence>
<dbReference type="InterPro" id="IPR045651">
    <property type="entry name" value="DUF6398"/>
</dbReference>
<dbReference type="Pfam" id="PF19935">
    <property type="entry name" value="DUF6398"/>
    <property type="match status" value="1"/>
</dbReference>
<dbReference type="Pfam" id="PF02810">
    <property type="entry name" value="SEC-C"/>
    <property type="match status" value="1"/>
</dbReference>
<sequence>MKTGRNQPCPCGSGKKYKKCCLNKAKPPLDLLWRRLGNAHDRLIDKLLTFADRFLGELAMALAMGDFMLWPETDLPKDPADEHVQLFTPWFVFNWVYDPDYSDIGPNMPTHQTVAQIYAREQSLDLDELERRLIDAAVNQPYSFLEVVSCNPGQGFRLKDILQGVETDVMEKKGSENARPGDILLGRIVQVDYVAMLVGCSSILIPPSRKPAIIDLRNYLLQENRYITADVLNEYDTEIRELYFHIYKAQLQPPKICNTDGDPLMFHTLHYEIDDPETAFRRLSDLSATEDPQTLRNEATLDAQGMVLKAEIPWSRKGHKASSALDNTILGHIVIDHRKLSVEVNSEARAKTIRQEIKARLGGQARYKKTKIQSPETMLSKGQNAQAKEIDQNELMQIPEVQERLAKVLTAHWEGWIDQKLPALGGQTPRKAIKTPDGRESVEALLLDAERQAARDEQMAPIGLTAIEDVRRQLRLDKAPAAKAQTIDKQKIKASLLEIKNKIENFGQARLNELYTGLALKLCDRIARTRRLTIERGRTEIWAAAVIHVIARLNFLFDPENEIYITTDEMGAFFGTKKTTVSNKAGFIQEACNIYFGDKEFSAPEIYELFRLYETEDGFLVPGFMTDFPDDMDLTGFKSPWDKKRRPDDVKLPQGEKAIGEKSSHGTDKKKETDSRQIKLFDDS</sequence>